<dbReference type="Gene3D" id="3.40.50.1110">
    <property type="entry name" value="SGNH hydrolase"/>
    <property type="match status" value="1"/>
</dbReference>
<comment type="caution">
    <text evidence="3">The sequence shown here is derived from an EMBL/GenBank/DDBJ whole genome shotgun (WGS) entry which is preliminary data.</text>
</comment>
<feature type="transmembrane region" description="Helical" evidence="1">
    <location>
        <begin position="7"/>
        <end position="25"/>
    </location>
</feature>
<dbReference type="PANTHER" id="PTHR30383:SF27">
    <property type="entry name" value="SPORE GERMINATION LIPASE LIPC"/>
    <property type="match status" value="1"/>
</dbReference>
<keyword evidence="1" id="KW-0812">Transmembrane</keyword>
<reference evidence="3" key="1">
    <citation type="submission" date="2015-02" db="EMBL/GenBank/DDBJ databases">
        <title>Genome Assembly of Bacillaceae bacterium MTCC 8252.</title>
        <authorList>
            <person name="Verma A."/>
            <person name="Khatri I."/>
            <person name="Mual P."/>
            <person name="Subramanian S."/>
            <person name="Krishnamurthi S."/>
        </authorList>
    </citation>
    <scope>NUCLEOTIDE SEQUENCE [LARGE SCALE GENOMIC DNA]</scope>
    <source>
        <strain evidence="3">MTCC 8252</strain>
    </source>
</reference>
<feature type="domain" description="SGNH hydrolase-type esterase" evidence="2">
    <location>
        <begin position="64"/>
        <end position="256"/>
    </location>
</feature>
<keyword evidence="4" id="KW-1185">Reference proteome</keyword>
<dbReference type="SUPFAM" id="SSF52266">
    <property type="entry name" value="SGNH hydrolase"/>
    <property type="match status" value="1"/>
</dbReference>
<dbReference type="AlphaFoldDB" id="A0A0F5HVK1"/>
<keyword evidence="1" id="KW-1133">Transmembrane helix</keyword>
<evidence type="ECO:0000313" key="3">
    <source>
        <dbReference type="EMBL" id="KKB37316.1"/>
    </source>
</evidence>
<dbReference type="Proteomes" id="UP000031563">
    <property type="component" value="Unassembled WGS sequence"/>
</dbReference>
<evidence type="ECO:0000259" key="2">
    <source>
        <dbReference type="Pfam" id="PF13472"/>
    </source>
</evidence>
<dbReference type="OrthoDB" id="26855at2"/>
<name>A0A0F5HVK1_BACTR</name>
<proteinExistence type="predicted"/>
<dbReference type="PANTHER" id="PTHR30383">
    <property type="entry name" value="THIOESTERASE 1/PROTEASE 1/LYSOPHOSPHOLIPASE L1"/>
    <property type="match status" value="1"/>
</dbReference>
<dbReference type="STRING" id="1221996.QY95_02867"/>
<evidence type="ECO:0000256" key="1">
    <source>
        <dbReference type="SAM" id="Phobius"/>
    </source>
</evidence>
<dbReference type="Pfam" id="PF13472">
    <property type="entry name" value="Lipase_GDSL_2"/>
    <property type="match status" value="1"/>
</dbReference>
<organism evidence="3 4">
    <name type="scientific">Bacillus thermotolerans</name>
    <name type="common">Quasibacillus thermotolerans</name>
    <dbReference type="NCBI Taxonomy" id="1221996"/>
    <lineage>
        <taxon>Bacteria</taxon>
        <taxon>Bacillati</taxon>
        <taxon>Bacillota</taxon>
        <taxon>Bacilli</taxon>
        <taxon>Bacillales</taxon>
        <taxon>Bacillaceae</taxon>
        <taxon>Bacillus</taxon>
    </lineage>
</organism>
<keyword evidence="1" id="KW-0472">Membrane</keyword>
<dbReference type="InterPro" id="IPR013830">
    <property type="entry name" value="SGNH_hydro"/>
</dbReference>
<dbReference type="EMBL" id="JWIR02000054">
    <property type="protein sequence ID" value="KKB37316.1"/>
    <property type="molecule type" value="Genomic_DNA"/>
</dbReference>
<sequence length="276" mass="31324">MRLFFKWVFSLLIIAVTALGLWLYYPVYQIQQMKEEAVPSSAQASLSYVEYFSRVDQERLTHLAIGDSIVTGIGSEEQESFVNYFSRQLEEKTGKSVVLQNQGIPGIASTDLNRLTQSGEFDTHIKEADLITISVGGNDILQALALNEGDYRNIVQDFHSMQATFIDNLTSMADRIREVNPQATIVFLEMYNPLDKGHEYYSLADQLLPKWNVKIYEVARKYDHSIVLETTKVINSNHQQYLSADGVHPNALGYQALSDQMLKQLQQKVFVEVESA</sequence>
<dbReference type="RefSeq" id="WP_040048225.1">
    <property type="nucleotide sequence ID" value="NZ_JWIR02000054.1"/>
</dbReference>
<dbReference type="InterPro" id="IPR051532">
    <property type="entry name" value="Ester_Hydrolysis_Enzymes"/>
</dbReference>
<accession>A0A0F5HVK1</accession>
<dbReference type="InterPro" id="IPR036514">
    <property type="entry name" value="SGNH_hydro_sf"/>
</dbReference>
<gene>
    <name evidence="3" type="ORF">QY95_02867</name>
</gene>
<dbReference type="GO" id="GO:0004622">
    <property type="term" value="F:phosphatidylcholine lysophospholipase activity"/>
    <property type="evidence" value="ECO:0007669"/>
    <property type="project" value="TreeGrafter"/>
</dbReference>
<protein>
    <submittedName>
        <fullName evidence="3">Lipase/Acylhydrolase</fullName>
    </submittedName>
</protein>
<evidence type="ECO:0000313" key="4">
    <source>
        <dbReference type="Proteomes" id="UP000031563"/>
    </source>
</evidence>